<comment type="caution">
    <text evidence="1">The sequence shown here is derived from an EMBL/GenBank/DDBJ whole genome shotgun (WGS) entry which is preliminary data.</text>
</comment>
<keyword evidence="2" id="KW-1185">Reference proteome</keyword>
<evidence type="ECO:0000313" key="2">
    <source>
        <dbReference type="Proteomes" id="UP000324222"/>
    </source>
</evidence>
<name>A0A5B7IVI5_PORTR</name>
<protein>
    <submittedName>
        <fullName evidence="1">Uncharacterized protein</fullName>
    </submittedName>
</protein>
<evidence type="ECO:0000313" key="1">
    <source>
        <dbReference type="EMBL" id="MPC87922.1"/>
    </source>
</evidence>
<dbReference type="EMBL" id="VSRR010076030">
    <property type="protein sequence ID" value="MPC87922.1"/>
    <property type="molecule type" value="Genomic_DNA"/>
</dbReference>
<gene>
    <name evidence="1" type="ORF">E2C01_082805</name>
</gene>
<proteinExistence type="predicted"/>
<organism evidence="1 2">
    <name type="scientific">Portunus trituberculatus</name>
    <name type="common">Swimming crab</name>
    <name type="synonym">Neptunus trituberculatus</name>
    <dbReference type="NCBI Taxonomy" id="210409"/>
    <lineage>
        <taxon>Eukaryota</taxon>
        <taxon>Metazoa</taxon>
        <taxon>Ecdysozoa</taxon>
        <taxon>Arthropoda</taxon>
        <taxon>Crustacea</taxon>
        <taxon>Multicrustacea</taxon>
        <taxon>Malacostraca</taxon>
        <taxon>Eumalacostraca</taxon>
        <taxon>Eucarida</taxon>
        <taxon>Decapoda</taxon>
        <taxon>Pleocyemata</taxon>
        <taxon>Brachyura</taxon>
        <taxon>Eubrachyura</taxon>
        <taxon>Portunoidea</taxon>
        <taxon>Portunidae</taxon>
        <taxon>Portuninae</taxon>
        <taxon>Portunus</taxon>
    </lineage>
</organism>
<reference evidence="1" key="1">
    <citation type="submission" date="2019-05" db="EMBL/GenBank/DDBJ databases">
        <title>Another draft genome of Portunus trituberculatus and its Hox gene families provides insights of decapod evolution.</title>
        <authorList>
            <person name="Jeong J.-H."/>
            <person name="Song I."/>
            <person name="Kim S."/>
            <person name="Choi T."/>
            <person name="Kim D."/>
            <person name="Ryu S."/>
            <person name="Kim W."/>
        </authorList>
    </citation>
    <scope>NUCLEOTIDE SEQUENCE [LARGE SCALE GENOMIC DNA]</scope>
    <source>
        <tissue evidence="1">Muscle</tissue>
    </source>
</reference>
<sequence length="144" mass="16124">MKKGWSWEVQKRERLHSTKLLHPRLHFAIHIRSRYWKCGGNGLILISHVRPLSSACCCGQVANCDRGGTPVQRPAPSFPPAHQGVGPGSFPRGPERRCEAIKILRSFGSDSETEVGTSQVSHPRWPAMHLDWPAVNSNWPRCQA</sequence>
<dbReference type="Proteomes" id="UP000324222">
    <property type="component" value="Unassembled WGS sequence"/>
</dbReference>
<dbReference type="AlphaFoldDB" id="A0A5B7IVI5"/>
<accession>A0A5B7IVI5</accession>